<keyword evidence="3 6" id="KW-0479">Metal-binding</keyword>
<feature type="chain" id="PRO_5045779117" evidence="7">
    <location>
        <begin position="25"/>
        <end position="175"/>
    </location>
</feature>
<dbReference type="PROSITE" id="PS51007">
    <property type="entry name" value="CYTC"/>
    <property type="match status" value="1"/>
</dbReference>
<evidence type="ECO:0000313" key="9">
    <source>
        <dbReference type="EMBL" id="UUL83083.1"/>
    </source>
</evidence>
<evidence type="ECO:0000256" key="7">
    <source>
        <dbReference type="SAM" id="SignalP"/>
    </source>
</evidence>
<evidence type="ECO:0000256" key="6">
    <source>
        <dbReference type="PROSITE-ProRule" id="PRU00433"/>
    </source>
</evidence>
<accession>A0ABY5L7Z1</accession>
<evidence type="ECO:0000256" key="1">
    <source>
        <dbReference type="ARBA" id="ARBA00022448"/>
    </source>
</evidence>
<evidence type="ECO:0000256" key="3">
    <source>
        <dbReference type="ARBA" id="ARBA00022723"/>
    </source>
</evidence>
<evidence type="ECO:0000256" key="2">
    <source>
        <dbReference type="ARBA" id="ARBA00022617"/>
    </source>
</evidence>
<sequence length="175" mass="17659">MNFGSMKRTGWLSLGVATTALTLAACSGGESEEKAAAPATNTATTAAAPAAAPAATAPAADDTTTVTGATFASFTGDAASGKTVFLQCQTCHAVEAGVNKIGPSLAGIVGRAAGTVAGYNYTPANKNSGITWTQEKLFQYLENPQRVVPGTKMAFAGIPDEQKRADVIAYLAAPQ</sequence>
<dbReference type="SUPFAM" id="SSF46626">
    <property type="entry name" value="Cytochrome c"/>
    <property type="match status" value="1"/>
</dbReference>
<gene>
    <name evidence="9" type="ORF">NMP03_02280</name>
</gene>
<dbReference type="InterPro" id="IPR002327">
    <property type="entry name" value="Cyt_c_1A/1B"/>
</dbReference>
<keyword evidence="10" id="KW-1185">Reference proteome</keyword>
<reference evidence="9" key="1">
    <citation type="submission" date="2022-07" db="EMBL/GenBank/DDBJ databases">
        <title>Sphingomonas sp. nov., a novel bacterium isolated from the north slope of the Mount Everest.</title>
        <authorList>
            <person name="Cui X."/>
            <person name="Liu Y."/>
        </authorList>
    </citation>
    <scope>NUCLEOTIDE SEQUENCE</scope>
    <source>
        <strain evidence="9">S5-59</strain>
    </source>
</reference>
<name>A0ABY5L7Z1_9SPHN</name>
<feature type="signal peptide" evidence="7">
    <location>
        <begin position="1"/>
        <end position="24"/>
    </location>
</feature>
<protein>
    <submittedName>
        <fullName evidence="9">Cytochrome c family protein</fullName>
    </submittedName>
</protein>
<proteinExistence type="predicted"/>
<keyword evidence="1" id="KW-0813">Transport</keyword>
<feature type="domain" description="Cytochrome c" evidence="8">
    <location>
        <begin position="76"/>
        <end position="175"/>
    </location>
</feature>
<keyword evidence="2 6" id="KW-0349">Heme</keyword>
<dbReference type="EMBL" id="CP101740">
    <property type="protein sequence ID" value="UUL83083.1"/>
    <property type="molecule type" value="Genomic_DNA"/>
</dbReference>
<dbReference type="Pfam" id="PF00034">
    <property type="entry name" value="Cytochrom_C"/>
    <property type="match status" value="1"/>
</dbReference>
<keyword evidence="5 6" id="KW-0408">Iron</keyword>
<evidence type="ECO:0000313" key="10">
    <source>
        <dbReference type="Proteomes" id="UP001058533"/>
    </source>
</evidence>
<evidence type="ECO:0000256" key="4">
    <source>
        <dbReference type="ARBA" id="ARBA00022982"/>
    </source>
</evidence>
<keyword evidence="4" id="KW-0249">Electron transport</keyword>
<dbReference type="InterPro" id="IPR009056">
    <property type="entry name" value="Cyt_c-like_dom"/>
</dbReference>
<organism evidence="9 10">
    <name type="scientific">Sphingomonas qomolangmaensis</name>
    <dbReference type="NCBI Taxonomy" id="2918765"/>
    <lineage>
        <taxon>Bacteria</taxon>
        <taxon>Pseudomonadati</taxon>
        <taxon>Pseudomonadota</taxon>
        <taxon>Alphaproteobacteria</taxon>
        <taxon>Sphingomonadales</taxon>
        <taxon>Sphingomonadaceae</taxon>
        <taxon>Sphingomonas</taxon>
    </lineage>
</organism>
<dbReference type="PANTHER" id="PTHR11961">
    <property type="entry name" value="CYTOCHROME C"/>
    <property type="match status" value="1"/>
</dbReference>
<dbReference type="RefSeq" id="WP_256506927.1">
    <property type="nucleotide sequence ID" value="NZ_CP101740.1"/>
</dbReference>
<evidence type="ECO:0000259" key="8">
    <source>
        <dbReference type="PROSITE" id="PS51007"/>
    </source>
</evidence>
<dbReference type="Gene3D" id="1.10.760.10">
    <property type="entry name" value="Cytochrome c-like domain"/>
    <property type="match status" value="1"/>
</dbReference>
<dbReference type="Proteomes" id="UP001058533">
    <property type="component" value="Chromosome"/>
</dbReference>
<evidence type="ECO:0000256" key="5">
    <source>
        <dbReference type="ARBA" id="ARBA00023004"/>
    </source>
</evidence>
<keyword evidence="7" id="KW-0732">Signal</keyword>
<dbReference type="PROSITE" id="PS51257">
    <property type="entry name" value="PROKAR_LIPOPROTEIN"/>
    <property type="match status" value="1"/>
</dbReference>
<dbReference type="PRINTS" id="PR00604">
    <property type="entry name" value="CYTCHRMECIAB"/>
</dbReference>
<dbReference type="InterPro" id="IPR036909">
    <property type="entry name" value="Cyt_c-like_dom_sf"/>
</dbReference>